<sequence length="477" mass="55819">MRKHFNTLDTVKIMLSYPDIMYQCIERMDRVNDKHIDESVLAATVRQFAQPLESAERERLFSTFDTKNLQHANVVSDIDKRKEGRFLLFQESVLLLFRLCEASLYQEVTDARLRSRIASLWDVRDRLMSASFTEQDPDYTELTDDIMEQFGSLLAMLRNNILAMQRIGEKLENITADASKSPEAFPQYRQSMFEQTSHLFERHIKPTLTFLDPAARLTGDGINHANLFDTIKQIRAEYLVNDKHTIADQILRYSISFASIFQPVQKVERQVDHFLRKTRTGMLQYNAMEANYQKLKKRYEATQTSNLRHRFMEHEDFTTSSGFVPGLKQQVRPQAYQFGDSVSYYENIFSEIELRLSQLATSQTSIFTGESSKDNQAGKQLERAELLYQWLEDQPFRPTEDMIATLHYRLNDWLEGYHFPDLLTAIIRLNHKTGWDYELTTTNRFAYIAIDNDAFLYRRRKLVDAGLTQGEPADHEQ</sequence>
<organism evidence="1">
    <name type="scientific">uncultured Thiotrichaceae bacterium</name>
    <dbReference type="NCBI Taxonomy" id="298394"/>
    <lineage>
        <taxon>Bacteria</taxon>
        <taxon>Pseudomonadati</taxon>
        <taxon>Pseudomonadota</taxon>
        <taxon>Gammaproteobacteria</taxon>
        <taxon>Thiotrichales</taxon>
        <taxon>Thiotrichaceae</taxon>
        <taxon>environmental samples</taxon>
    </lineage>
</organism>
<evidence type="ECO:0000313" key="1">
    <source>
        <dbReference type="EMBL" id="CAA6814585.1"/>
    </source>
</evidence>
<name>A0A6S6THT2_9GAMM</name>
<gene>
    <name evidence="1" type="ORF">HELGO_WM43542</name>
</gene>
<dbReference type="EMBL" id="CACVAV010000237">
    <property type="protein sequence ID" value="CAA6814585.1"/>
    <property type="molecule type" value="Genomic_DNA"/>
</dbReference>
<proteinExistence type="predicted"/>
<reference evidence="1" key="1">
    <citation type="submission" date="2020-01" db="EMBL/GenBank/DDBJ databases">
        <authorList>
            <person name="Meier V. D."/>
            <person name="Meier V D."/>
        </authorList>
    </citation>
    <scope>NUCLEOTIDE SEQUENCE</scope>
    <source>
        <strain evidence="1">HLG_WM_MAG_08</strain>
    </source>
</reference>
<protein>
    <submittedName>
        <fullName evidence="1">Uncharacterized protein</fullName>
    </submittedName>
</protein>
<dbReference type="AlphaFoldDB" id="A0A6S6THT2"/>
<accession>A0A6S6THT2</accession>